<dbReference type="AlphaFoldDB" id="A0A4Q9PIJ2"/>
<dbReference type="Gene3D" id="1.20.1280.50">
    <property type="match status" value="1"/>
</dbReference>
<evidence type="ECO:0000256" key="1">
    <source>
        <dbReference type="SAM" id="MobiDB-lite"/>
    </source>
</evidence>
<evidence type="ECO:0000313" key="3">
    <source>
        <dbReference type="Proteomes" id="UP000292082"/>
    </source>
</evidence>
<name>A0A4Q9PIJ2_9APHY</name>
<keyword evidence="3" id="KW-1185">Reference proteome</keyword>
<evidence type="ECO:0000313" key="2">
    <source>
        <dbReference type="EMBL" id="TBU53626.1"/>
    </source>
</evidence>
<protein>
    <submittedName>
        <fullName evidence="2">Uncharacterized protein</fullName>
    </submittedName>
</protein>
<organism evidence="2 3">
    <name type="scientific">Dichomitus squalens</name>
    <dbReference type="NCBI Taxonomy" id="114155"/>
    <lineage>
        <taxon>Eukaryota</taxon>
        <taxon>Fungi</taxon>
        <taxon>Dikarya</taxon>
        <taxon>Basidiomycota</taxon>
        <taxon>Agaricomycotina</taxon>
        <taxon>Agaricomycetes</taxon>
        <taxon>Polyporales</taxon>
        <taxon>Polyporaceae</taxon>
        <taxon>Dichomitus</taxon>
    </lineage>
</organism>
<dbReference type="Proteomes" id="UP000292082">
    <property type="component" value="Unassembled WGS sequence"/>
</dbReference>
<gene>
    <name evidence="2" type="ORF">BD310DRAFT_138641</name>
</gene>
<feature type="region of interest" description="Disordered" evidence="1">
    <location>
        <begin position="1"/>
        <end position="23"/>
    </location>
</feature>
<dbReference type="EMBL" id="ML145209">
    <property type="protein sequence ID" value="TBU53626.1"/>
    <property type="molecule type" value="Genomic_DNA"/>
</dbReference>
<feature type="compositionally biased region" description="Basic and acidic residues" evidence="1">
    <location>
        <begin position="1"/>
        <end position="15"/>
    </location>
</feature>
<accession>A0A4Q9PIJ2</accession>
<sequence length="612" mass="68369">MPDAIDVKDVQRDRTQSPPVGRLPPEVLSDVFDLVRRGHLDGMKAHDGAMLVPPDNRSLIVVTHVSRQWREIALQYTTLWTDIVITSPTAATFLRRSRRLPLTIFVTGEREELPPLEEWRSYDLHVRIRGLYIELEDHSRINSWQAVLQILADSLEGLTIVIKRPRRRLIWTTSLALSLFGSKCPASLRSLSISSRMPIFPTDHFPALQHASLSEFDCFPIRLELLAHFLLNAPALQTFHLHIHPTSRRTHSVHPDLSPIVLPCMRRLCIALPLFRFDPMSEVAHIAVQAWLANLVVPKTAAVSLREAPYANTVSCSDLPLYLPPTLGPSPTSALSIDDQGTAYACSGNSQTIHFAYAQRLAPERPGSSAGLAARAPLRAQMVRALGSVRILRIQSPWDAHRVNSVYQDSLARLLPYMPHLTELVVRDVDGETLVQLVWMLTRSEPVLCPGLASVTYITLGASARHLDAQGSATRMLFEAGARRALLGRAFKRLTYCCPENAQELTLQNAHGVEQILVTNRDVWAEYDCAFDEEARGCCAAHMRSFEPTRAPGRPESSAAYASLWKAKKDVCFPEPPPTFTAWNKLLLVCCASCLLCLWVLFESTRYASLLL</sequence>
<proteinExistence type="predicted"/>
<reference evidence="2 3" key="1">
    <citation type="submission" date="2019-01" db="EMBL/GenBank/DDBJ databases">
        <title>Draft genome sequences of three monokaryotic isolates of the white-rot basidiomycete fungus Dichomitus squalens.</title>
        <authorList>
            <consortium name="DOE Joint Genome Institute"/>
            <person name="Lopez S.C."/>
            <person name="Andreopoulos B."/>
            <person name="Pangilinan J."/>
            <person name="Lipzen A."/>
            <person name="Riley R."/>
            <person name="Ahrendt S."/>
            <person name="Ng V."/>
            <person name="Barry K."/>
            <person name="Daum C."/>
            <person name="Grigoriev I.V."/>
            <person name="Hilden K.S."/>
            <person name="Makela M.R."/>
            <person name="de Vries R.P."/>
        </authorList>
    </citation>
    <scope>NUCLEOTIDE SEQUENCE [LARGE SCALE GENOMIC DNA]</scope>
    <source>
        <strain evidence="2 3">CBS 464.89</strain>
    </source>
</reference>